<dbReference type="SUPFAM" id="SSF55920">
    <property type="entry name" value="Creatinase/aminopeptidase"/>
    <property type="match status" value="1"/>
</dbReference>
<evidence type="ECO:0000256" key="10">
    <source>
        <dbReference type="ARBA" id="ARBA00044051"/>
    </source>
</evidence>
<evidence type="ECO:0000256" key="12">
    <source>
        <dbReference type="ARBA" id="ARBA00044252"/>
    </source>
</evidence>
<keyword evidence="6" id="KW-0224">Dipeptidase</keyword>
<name>A0A1E7FU13_9STRA</name>
<proteinExistence type="inferred from homology"/>
<accession>A0A1E7FU13</accession>
<dbReference type="PANTHER" id="PTHR48480:SF2">
    <property type="entry name" value="PEPTIDASE D"/>
    <property type="match status" value="1"/>
</dbReference>
<dbReference type="Proteomes" id="UP000095751">
    <property type="component" value="Unassembled WGS sequence"/>
</dbReference>
<dbReference type="OrthoDB" id="10261878at2759"/>
<dbReference type="GO" id="GO:0030145">
    <property type="term" value="F:manganese ion binding"/>
    <property type="evidence" value="ECO:0007669"/>
    <property type="project" value="InterPro"/>
</dbReference>
<evidence type="ECO:0000256" key="15">
    <source>
        <dbReference type="ARBA" id="ARBA00048994"/>
    </source>
</evidence>
<organism evidence="17 18">
    <name type="scientific">Fragilariopsis cylindrus CCMP1102</name>
    <dbReference type="NCBI Taxonomy" id="635003"/>
    <lineage>
        <taxon>Eukaryota</taxon>
        <taxon>Sar</taxon>
        <taxon>Stramenopiles</taxon>
        <taxon>Ochrophyta</taxon>
        <taxon>Bacillariophyta</taxon>
        <taxon>Bacillariophyceae</taxon>
        <taxon>Bacillariophycidae</taxon>
        <taxon>Bacillariales</taxon>
        <taxon>Bacillariaceae</taxon>
        <taxon>Fragilariopsis</taxon>
    </lineage>
</organism>
<evidence type="ECO:0000256" key="1">
    <source>
        <dbReference type="ARBA" id="ARBA00001936"/>
    </source>
</evidence>
<keyword evidence="5" id="KW-0378">Hydrolase</keyword>
<evidence type="ECO:0000256" key="14">
    <source>
        <dbReference type="ARBA" id="ARBA00044351"/>
    </source>
</evidence>
<evidence type="ECO:0000256" key="5">
    <source>
        <dbReference type="ARBA" id="ARBA00022801"/>
    </source>
</evidence>
<dbReference type="GO" id="GO:0102009">
    <property type="term" value="F:proline dipeptidase activity"/>
    <property type="evidence" value="ECO:0007669"/>
    <property type="project" value="UniProtKB-EC"/>
</dbReference>
<dbReference type="InterPro" id="IPR029149">
    <property type="entry name" value="Creatin/AminoP/Spt16_N"/>
</dbReference>
<comment type="cofactor">
    <cofactor evidence="1">
        <name>Mn(2+)</name>
        <dbReference type="ChEBI" id="CHEBI:29035"/>
    </cofactor>
</comment>
<comment type="catalytic activity">
    <reaction evidence="15">
        <text>Xaa-L-Pro dipeptide + H2O = an L-alpha-amino acid + L-proline</text>
        <dbReference type="Rhea" id="RHEA:76407"/>
        <dbReference type="ChEBI" id="CHEBI:15377"/>
        <dbReference type="ChEBI" id="CHEBI:59869"/>
        <dbReference type="ChEBI" id="CHEBI:60039"/>
        <dbReference type="ChEBI" id="CHEBI:195196"/>
        <dbReference type="EC" id="3.4.13.9"/>
    </reaction>
</comment>
<protein>
    <recommendedName>
        <fullName evidence="11">Xaa-Pro dipeptidase</fullName>
        <ecNumber evidence="10">3.4.13.9</ecNumber>
    </recommendedName>
    <alternativeName>
        <fullName evidence="14">Imidodipeptidase</fullName>
    </alternativeName>
    <alternativeName>
        <fullName evidence="12">Peptidase D</fullName>
    </alternativeName>
    <alternativeName>
        <fullName evidence="13">Proline dipeptidase</fullName>
    </alternativeName>
</protein>
<keyword evidence="18" id="KW-1185">Reference proteome</keyword>
<evidence type="ECO:0000256" key="11">
    <source>
        <dbReference type="ARBA" id="ARBA00044141"/>
    </source>
</evidence>
<dbReference type="SMART" id="SM01011">
    <property type="entry name" value="AMP_N"/>
    <property type="match status" value="1"/>
</dbReference>
<dbReference type="Pfam" id="PF00557">
    <property type="entry name" value="Peptidase_M24"/>
    <property type="match status" value="1"/>
</dbReference>
<keyword evidence="3" id="KW-0645">Protease</keyword>
<feature type="domain" description="Aminopeptidase P N-terminal" evidence="16">
    <location>
        <begin position="16"/>
        <end position="175"/>
    </location>
</feature>
<evidence type="ECO:0000259" key="16">
    <source>
        <dbReference type="SMART" id="SM01011"/>
    </source>
</evidence>
<dbReference type="Gene3D" id="3.40.350.10">
    <property type="entry name" value="Creatinase/prolidase N-terminal domain"/>
    <property type="match status" value="1"/>
</dbReference>
<keyword evidence="4" id="KW-0479">Metal-binding</keyword>
<evidence type="ECO:0000256" key="7">
    <source>
        <dbReference type="ARBA" id="ARBA00023049"/>
    </source>
</evidence>
<dbReference type="GO" id="GO:0006508">
    <property type="term" value="P:proteolysis"/>
    <property type="evidence" value="ECO:0007669"/>
    <property type="project" value="UniProtKB-KW"/>
</dbReference>
<keyword evidence="8" id="KW-0464">Manganese</keyword>
<dbReference type="Pfam" id="PF05195">
    <property type="entry name" value="AMP_N"/>
    <property type="match status" value="1"/>
</dbReference>
<dbReference type="KEGG" id="fcy:FRACYDRAFT_180225"/>
<gene>
    <name evidence="17" type="ORF">FRACYDRAFT_180225</name>
</gene>
<evidence type="ECO:0000256" key="4">
    <source>
        <dbReference type="ARBA" id="ARBA00022723"/>
    </source>
</evidence>
<keyword evidence="7" id="KW-0482">Metalloprotease</keyword>
<evidence type="ECO:0000256" key="9">
    <source>
        <dbReference type="ARBA" id="ARBA00043990"/>
    </source>
</evidence>
<comment type="similarity">
    <text evidence="9">Belongs to the peptidase M24B family. Eukaryotic-type prolidase subfamily.</text>
</comment>
<sequence>MSSKFLGGPGYDSYQVPTELFQYNRQKVITRLQEYFENKIKAENESNTKECHQRYIIVLKGGISPTRYDTDHEPIFRQESYFWWLTGVKEPDCSIVIIVDITVDINTVTSESRTILFVPCLPPEYATIMGKIRTLEEWNVMYGIDEVLYNKELESYVALNNYIADFVFLYDFDFDNNKIPSTQILLMSGVNTDSGIMYDTEKTIGNEPQYKELLSVNDIDIDTTILFPVLAGCRVYKSKMEVQLMEHVTQITSFAHVYVMRNLVSSLYEYQCESLFKHYIYYNYGSRLLAYTAICGCGPNSAILHYGHTGEPNSKFIQEKDHCLFDMGAEYQCYASDVTCSYPANGKFDTKYKAIYECVLNAQRAVYKLMTVPGTSYVECHIIAELEIVKGLYKIGIIQIPDNDNDNDNESDYVDKKLEELVRSDHRLGAVFMPCGLGHFIGIDTHDVGGYLDDNDGNNKNNTPTTIEMRRIDKPGLKALRTTRILKPNMVLTVEPGCYFIDHLLDEALKPQNHLSTYLNKQLIDNEYRGYGGVRLEDVVKVSSDDDDDNGGDNDDVLLPSSYYVHNLTLCPRTVKEVEYVMAGGKWPPIIDDAPELCRLKLTNTNITPLPSPPSK</sequence>
<dbReference type="SUPFAM" id="SSF53092">
    <property type="entry name" value="Creatinase/prolidase N-terminal domain"/>
    <property type="match status" value="1"/>
</dbReference>
<dbReference type="InterPro" id="IPR000994">
    <property type="entry name" value="Pept_M24"/>
</dbReference>
<dbReference type="InterPro" id="IPR007865">
    <property type="entry name" value="Aminopep_P_N"/>
</dbReference>
<dbReference type="GO" id="GO:0070006">
    <property type="term" value="F:metalloaminopeptidase activity"/>
    <property type="evidence" value="ECO:0007669"/>
    <property type="project" value="InterPro"/>
</dbReference>
<dbReference type="PANTHER" id="PTHR48480">
    <property type="match status" value="1"/>
</dbReference>
<evidence type="ECO:0000256" key="3">
    <source>
        <dbReference type="ARBA" id="ARBA00022670"/>
    </source>
</evidence>
<dbReference type="InParanoid" id="A0A1E7FU13"/>
<comment type="subunit">
    <text evidence="2">Homodimer.</text>
</comment>
<evidence type="ECO:0000256" key="6">
    <source>
        <dbReference type="ARBA" id="ARBA00022997"/>
    </source>
</evidence>
<dbReference type="Gene3D" id="3.90.230.10">
    <property type="entry name" value="Creatinase/methionine aminopeptidase superfamily"/>
    <property type="match status" value="1"/>
</dbReference>
<evidence type="ECO:0000256" key="13">
    <source>
        <dbReference type="ARBA" id="ARBA00044284"/>
    </source>
</evidence>
<evidence type="ECO:0000313" key="17">
    <source>
        <dbReference type="EMBL" id="OEU21638.1"/>
    </source>
</evidence>
<evidence type="ECO:0000256" key="2">
    <source>
        <dbReference type="ARBA" id="ARBA00011738"/>
    </source>
</evidence>
<evidence type="ECO:0000313" key="18">
    <source>
        <dbReference type="Proteomes" id="UP000095751"/>
    </source>
</evidence>
<evidence type="ECO:0000256" key="8">
    <source>
        <dbReference type="ARBA" id="ARBA00023211"/>
    </source>
</evidence>
<dbReference type="InterPro" id="IPR036005">
    <property type="entry name" value="Creatinase/aminopeptidase-like"/>
</dbReference>
<dbReference type="AlphaFoldDB" id="A0A1E7FU13"/>
<reference evidence="17 18" key="1">
    <citation type="submission" date="2016-09" db="EMBL/GenBank/DDBJ databases">
        <title>Extensive genetic diversity and differential bi-allelic expression allows diatom success in the polar Southern Ocean.</title>
        <authorList>
            <consortium name="DOE Joint Genome Institute"/>
            <person name="Mock T."/>
            <person name="Otillar R.P."/>
            <person name="Strauss J."/>
            <person name="Dupont C."/>
            <person name="Frickenhaus S."/>
            <person name="Maumus F."/>
            <person name="Mcmullan M."/>
            <person name="Sanges R."/>
            <person name="Schmutz J."/>
            <person name="Toseland A."/>
            <person name="Valas R."/>
            <person name="Veluchamy A."/>
            <person name="Ward B.J."/>
            <person name="Allen A."/>
            <person name="Barry K."/>
            <person name="Falciatore A."/>
            <person name="Ferrante M."/>
            <person name="Fortunato A.E."/>
            <person name="Gloeckner G."/>
            <person name="Gruber A."/>
            <person name="Hipkin R."/>
            <person name="Janech M."/>
            <person name="Kroth P."/>
            <person name="Leese F."/>
            <person name="Lindquist E."/>
            <person name="Lyon B.R."/>
            <person name="Martin J."/>
            <person name="Mayer C."/>
            <person name="Parker M."/>
            <person name="Quesneville H."/>
            <person name="Raymond J."/>
            <person name="Uhlig C."/>
            <person name="Valentin K.U."/>
            <person name="Worden A.Z."/>
            <person name="Armbrust E.V."/>
            <person name="Bowler C."/>
            <person name="Green B."/>
            <person name="Moulton V."/>
            <person name="Van Oosterhout C."/>
            <person name="Grigoriev I."/>
        </authorList>
    </citation>
    <scope>NUCLEOTIDE SEQUENCE [LARGE SCALE GENOMIC DNA]</scope>
    <source>
        <strain evidence="17 18">CCMP1102</strain>
    </source>
</reference>
<dbReference type="InterPro" id="IPR052433">
    <property type="entry name" value="X-Pro_dipept-like"/>
</dbReference>
<dbReference type="EC" id="3.4.13.9" evidence="10"/>
<dbReference type="EMBL" id="KV784354">
    <property type="protein sequence ID" value="OEU21638.1"/>
    <property type="molecule type" value="Genomic_DNA"/>
</dbReference>